<feature type="compositionally biased region" description="Polar residues" evidence="1">
    <location>
        <begin position="54"/>
        <end position="65"/>
    </location>
</feature>
<evidence type="ECO:0000256" key="1">
    <source>
        <dbReference type="SAM" id="MobiDB-lite"/>
    </source>
</evidence>
<reference evidence="2 3" key="1">
    <citation type="journal article" date="2021" name="J. Hered.">
        <title>A chromosome-level genome assembly of the parasitoid wasp, Cotesia glomerata (Hymenoptera: Braconidae).</title>
        <authorList>
            <person name="Pinto B.J."/>
            <person name="Weis J.J."/>
            <person name="Gamble T."/>
            <person name="Ode P.J."/>
            <person name="Paul R."/>
            <person name="Zaspel J.M."/>
        </authorList>
    </citation>
    <scope>NUCLEOTIDE SEQUENCE [LARGE SCALE GENOMIC DNA]</scope>
    <source>
        <strain evidence="2">CgM1</strain>
    </source>
</reference>
<dbReference type="EMBL" id="JAHXZJ010001864">
    <property type="protein sequence ID" value="KAH0549642.1"/>
    <property type="molecule type" value="Genomic_DNA"/>
</dbReference>
<gene>
    <name evidence="2" type="ORF">KQX54_011576</name>
</gene>
<dbReference type="Proteomes" id="UP000826195">
    <property type="component" value="Unassembled WGS sequence"/>
</dbReference>
<protein>
    <submittedName>
        <fullName evidence="2">Uncharacterized protein</fullName>
    </submittedName>
</protein>
<name>A0AAV7IEZ0_COTGL</name>
<evidence type="ECO:0000313" key="3">
    <source>
        <dbReference type="Proteomes" id="UP000826195"/>
    </source>
</evidence>
<accession>A0AAV7IEZ0</accession>
<dbReference type="AlphaFoldDB" id="A0AAV7IEZ0"/>
<comment type="caution">
    <text evidence="2">The sequence shown here is derived from an EMBL/GenBank/DDBJ whole genome shotgun (WGS) entry which is preliminary data.</text>
</comment>
<sequence length="180" mass="20411">MGNYNRVNPGRSDTIKSGAFERQQLEESKGQQNMLTIDVINDEDHLNNYDDHQNNQGTQASSTQIRSTRQNVMFSDGNNKSQFDETTPGMLDWLDKMARESQRFNEMTANQRTINEQNRTLIEQLRKQLFPTGMPNLAPPGVNVSHQGAYPTVFHQATFPNGSPPEMPNLAPVLAYNNNR</sequence>
<feature type="region of interest" description="Disordered" evidence="1">
    <location>
        <begin position="45"/>
        <end position="65"/>
    </location>
</feature>
<organism evidence="2 3">
    <name type="scientific">Cotesia glomerata</name>
    <name type="common">Lepidopteran parasitic wasp</name>
    <name type="synonym">Apanteles glomeratus</name>
    <dbReference type="NCBI Taxonomy" id="32391"/>
    <lineage>
        <taxon>Eukaryota</taxon>
        <taxon>Metazoa</taxon>
        <taxon>Ecdysozoa</taxon>
        <taxon>Arthropoda</taxon>
        <taxon>Hexapoda</taxon>
        <taxon>Insecta</taxon>
        <taxon>Pterygota</taxon>
        <taxon>Neoptera</taxon>
        <taxon>Endopterygota</taxon>
        <taxon>Hymenoptera</taxon>
        <taxon>Apocrita</taxon>
        <taxon>Ichneumonoidea</taxon>
        <taxon>Braconidae</taxon>
        <taxon>Microgastrinae</taxon>
        <taxon>Cotesia</taxon>
    </lineage>
</organism>
<keyword evidence="3" id="KW-1185">Reference proteome</keyword>
<proteinExistence type="predicted"/>
<evidence type="ECO:0000313" key="2">
    <source>
        <dbReference type="EMBL" id="KAH0549642.1"/>
    </source>
</evidence>